<proteinExistence type="predicted"/>
<gene>
    <name evidence="3" type="primary">LOC109465958</name>
</gene>
<dbReference type="OrthoDB" id="10008017at2759"/>
<sequence length="450" mass="50284">MSSVKDIALFISEEDDYCTRPAGAQDSDDKDSGTQALYTVDDIEEGLQQFERQRHIDVPEQPKFSGGNGSMEPISILEMVTKNESAVEEKLGAPPNGTDRLYTIEDILEVLEMEDGHLSLKDEQEKYVDLRTEEPKETAKMMRDRCRRRMREEERRIRKQTWRKYSLDSLNSNSDKMSTGLSGQKQERVDRTDDKERLSERLSQLGGDKQEQMTGTEVKKLDLVPNAEKNGDGNAFLSRGPVEKTVATPVHDSVGNFSESPLSATQPLVDDKVSAAQSSQDVVIGDGFDKKSSTSTVSLPEIQNVIPEETKSRFHCPLTEKTRRMVGNQRPRSSGCGIAGIQVRSEYPRLECETKHVHGNGIKPPACKEVKSSPESSDYRQPMDGVSCKEETVTDSQNRLRSEEVDRSAHEQNMGKVNLNAGGKVRRFFSGFTIACRLLCCVSDTSSSEE</sequence>
<dbReference type="GeneID" id="109465958"/>
<keyword evidence="2" id="KW-1185">Reference proteome</keyword>
<feature type="compositionally biased region" description="Basic and acidic residues" evidence="1">
    <location>
        <begin position="185"/>
        <end position="200"/>
    </location>
</feature>
<feature type="compositionally biased region" description="Polar residues" evidence="1">
    <location>
        <begin position="168"/>
        <end position="184"/>
    </location>
</feature>
<feature type="region of interest" description="Disordered" evidence="1">
    <location>
        <begin position="361"/>
        <end position="385"/>
    </location>
</feature>
<feature type="region of interest" description="Disordered" evidence="1">
    <location>
        <begin position="132"/>
        <end position="239"/>
    </location>
</feature>
<name>A0A6P4YP87_BRABE</name>
<evidence type="ECO:0000313" key="3">
    <source>
        <dbReference type="RefSeq" id="XP_019619006.1"/>
    </source>
</evidence>
<protein>
    <submittedName>
        <fullName evidence="3">Uncharacterized protein LOC109465958</fullName>
    </submittedName>
</protein>
<evidence type="ECO:0000313" key="2">
    <source>
        <dbReference type="Proteomes" id="UP000515135"/>
    </source>
</evidence>
<dbReference type="RefSeq" id="XP_019619006.1">
    <property type="nucleotide sequence ID" value="XM_019763447.1"/>
</dbReference>
<reference evidence="3" key="1">
    <citation type="submission" date="2025-08" db="UniProtKB">
        <authorList>
            <consortium name="RefSeq"/>
        </authorList>
    </citation>
    <scope>IDENTIFICATION</scope>
    <source>
        <tissue evidence="3">Gonad</tissue>
    </source>
</reference>
<dbReference type="Proteomes" id="UP000515135">
    <property type="component" value="Unplaced"/>
</dbReference>
<evidence type="ECO:0000256" key="1">
    <source>
        <dbReference type="SAM" id="MobiDB-lite"/>
    </source>
</evidence>
<dbReference type="AlphaFoldDB" id="A0A6P4YP87"/>
<accession>A0A6P4YP87</accession>
<organism evidence="2 3">
    <name type="scientific">Branchiostoma belcheri</name>
    <name type="common">Amphioxus</name>
    <dbReference type="NCBI Taxonomy" id="7741"/>
    <lineage>
        <taxon>Eukaryota</taxon>
        <taxon>Metazoa</taxon>
        <taxon>Chordata</taxon>
        <taxon>Cephalochordata</taxon>
        <taxon>Leptocardii</taxon>
        <taxon>Amphioxiformes</taxon>
        <taxon>Branchiostomatidae</taxon>
        <taxon>Branchiostoma</taxon>
    </lineage>
</organism>
<feature type="compositionally biased region" description="Basic and acidic residues" evidence="1">
    <location>
        <begin position="132"/>
        <end position="156"/>
    </location>
</feature>
<dbReference type="KEGG" id="bbel:109465958"/>